<dbReference type="PANTHER" id="PTHR47765:SF2">
    <property type="entry name" value="EXONUCLEASE MUT-7 HOMOLOG"/>
    <property type="match status" value="1"/>
</dbReference>
<dbReference type="InParanoid" id="A0A6P7YA82"/>
<feature type="domain" description="Mut7-C RNAse" evidence="2">
    <location>
        <begin position="81"/>
        <end position="115"/>
    </location>
</feature>
<dbReference type="KEGG" id="muo:115472055"/>
<organism evidence="3 4">
    <name type="scientific">Microcaecilia unicolor</name>
    <dbReference type="NCBI Taxonomy" id="1415580"/>
    <lineage>
        <taxon>Eukaryota</taxon>
        <taxon>Metazoa</taxon>
        <taxon>Chordata</taxon>
        <taxon>Craniata</taxon>
        <taxon>Vertebrata</taxon>
        <taxon>Euteleostomi</taxon>
        <taxon>Amphibia</taxon>
        <taxon>Gymnophiona</taxon>
        <taxon>Siphonopidae</taxon>
        <taxon>Microcaecilia</taxon>
    </lineage>
</organism>
<dbReference type="InterPro" id="IPR052408">
    <property type="entry name" value="Exonuclease_MUT-7-like"/>
</dbReference>
<dbReference type="AlphaFoldDB" id="A0A6P7YA82"/>
<keyword evidence="4" id="KW-0378">Hydrolase</keyword>
<dbReference type="Pfam" id="PF01927">
    <property type="entry name" value="Mut7-C"/>
    <property type="match status" value="1"/>
</dbReference>
<dbReference type="GeneID" id="115472055"/>
<keyword evidence="3" id="KW-1185">Reference proteome</keyword>
<protein>
    <submittedName>
        <fullName evidence="4">Exonuclease mut-7 homolog</fullName>
    </submittedName>
</protein>
<name>A0A6P7YA82_9AMPH</name>
<dbReference type="RefSeq" id="XP_030061958.1">
    <property type="nucleotide sequence ID" value="XM_030206098.1"/>
</dbReference>
<dbReference type="PANTHER" id="PTHR47765">
    <property type="entry name" value="3'-5' EXONUCLEASE DOMAIN-CONTAINING PROTEIN"/>
    <property type="match status" value="1"/>
</dbReference>
<feature type="region of interest" description="Disordered" evidence="1">
    <location>
        <begin position="14"/>
        <end position="43"/>
    </location>
</feature>
<gene>
    <name evidence="4" type="primary">LOC115472055</name>
</gene>
<sequence length="139" mass="15623">MKILMQQCGFLREQGIPDIGTNPKEDHDGSSSSQAELPGSPKPCLDVPQDFVYNPMCQCLDDQVLGENPLTLENGASLQLETIPLGLLEKIDLFYCCSQCGKVFWEGSHFGRVVSQFKDVLYDTEGERFYELNEKEMAH</sequence>
<keyword evidence="4" id="KW-0540">Nuclease</keyword>
<evidence type="ECO:0000313" key="3">
    <source>
        <dbReference type="Proteomes" id="UP000515156"/>
    </source>
</evidence>
<reference evidence="4" key="1">
    <citation type="submission" date="2025-08" db="UniProtKB">
        <authorList>
            <consortium name="RefSeq"/>
        </authorList>
    </citation>
    <scope>IDENTIFICATION</scope>
</reference>
<evidence type="ECO:0000256" key="1">
    <source>
        <dbReference type="SAM" id="MobiDB-lite"/>
    </source>
</evidence>
<evidence type="ECO:0000259" key="2">
    <source>
        <dbReference type="Pfam" id="PF01927"/>
    </source>
</evidence>
<dbReference type="Proteomes" id="UP000515156">
    <property type="component" value="Chromosome 6"/>
</dbReference>
<dbReference type="GO" id="GO:0004527">
    <property type="term" value="F:exonuclease activity"/>
    <property type="evidence" value="ECO:0007669"/>
    <property type="project" value="UniProtKB-KW"/>
</dbReference>
<accession>A0A6P7YA82</accession>
<dbReference type="InterPro" id="IPR002782">
    <property type="entry name" value="Mut7-C_RNAse_dom"/>
</dbReference>
<evidence type="ECO:0000313" key="4">
    <source>
        <dbReference type="RefSeq" id="XP_030061958.1"/>
    </source>
</evidence>
<proteinExistence type="predicted"/>
<keyword evidence="4" id="KW-0269">Exonuclease</keyword>
<dbReference type="OrthoDB" id="18193at2759"/>